<gene>
    <name evidence="1" type="ORF">F3I20_01520</name>
</gene>
<evidence type="ECO:0000313" key="1">
    <source>
        <dbReference type="EMBL" id="KAA6129008.1"/>
    </source>
</evidence>
<dbReference type="NCBIfam" id="TIGR02681">
    <property type="entry name" value="phage_pRha"/>
    <property type="match status" value="1"/>
</dbReference>
<reference evidence="1 2" key="1">
    <citation type="submission" date="2019-09" db="EMBL/GenBank/DDBJ databases">
        <title>Genomic diversity of phyloplane-associated Pantoea species in Pakistan cotton crop.</title>
        <authorList>
            <person name="Tufail M.R."/>
            <person name="Cook D.R."/>
        </authorList>
    </citation>
    <scope>NUCLEOTIDE SEQUENCE [LARGE SCALE GENOMIC DNA]</scope>
    <source>
        <strain evidence="1 2">B_8</strain>
    </source>
</reference>
<dbReference type="AlphaFoldDB" id="A0AB34CNR8"/>
<dbReference type="Pfam" id="PF10554">
    <property type="entry name" value="Phage_ASH"/>
    <property type="match status" value="1"/>
</dbReference>
<organism evidence="1 2">
    <name type="scientific">Candidatus Pantoea gossypiicola</name>
    <dbReference type="NCBI Taxonomy" id="2608008"/>
    <lineage>
        <taxon>Bacteria</taxon>
        <taxon>Pseudomonadati</taxon>
        <taxon>Pseudomonadota</taxon>
        <taxon>Gammaproteobacteria</taxon>
        <taxon>Enterobacterales</taxon>
        <taxon>Erwiniaceae</taxon>
        <taxon>Pantoea</taxon>
    </lineage>
</organism>
<dbReference type="RefSeq" id="WP_150019179.1">
    <property type="nucleotide sequence ID" value="NZ_VWVM01000001.1"/>
</dbReference>
<accession>A0AB34CNR8</accession>
<sequence length="283" mass="30563">MITTLLSIDNSSSGRYSPVAAAKSAAGLRIPELSTAHNHALSGFFMRAAFVHLSMVAQAGASLEAPVSVEAGNANSVWATTNHGFASVGGSNNHSTEAAIMATIPAIAQPKITVTNGQAVTTSFAIAEYFHKRHADVLRKIESLECSEKFMSTHFCVHTENIRAGAVSRDSKYYRITRDGFAFLAMGFTGKRAAQFKEAYINAFNQMEAALTQPALPDLRSASHNAEVVAEYLNIIHRAWCKKLYPMLVAADSPLARMLNDRISDAATLASFVKSDIDRVGRH</sequence>
<comment type="caution">
    <text evidence="1">The sequence shown here is derived from an EMBL/GenBank/DDBJ whole genome shotgun (WGS) entry which is preliminary data.</text>
</comment>
<dbReference type="Pfam" id="PF09669">
    <property type="entry name" value="Phage_pRha"/>
    <property type="match status" value="1"/>
</dbReference>
<dbReference type="InterPro" id="IPR018880">
    <property type="entry name" value="Phage_P4_Ash"/>
</dbReference>
<proteinExistence type="predicted"/>
<name>A0AB34CNR8_9GAMM</name>
<dbReference type="InterPro" id="IPR014054">
    <property type="entry name" value="Phage_regulatory_Rha"/>
</dbReference>
<dbReference type="EMBL" id="VWVM01000001">
    <property type="protein sequence ID" value="KAA6129008.1"/>
    <property type="molecule type" value="Genomic_DNA"/>
</dbReference>
<dbReference type="Proteomes" id="UP000324255">
    <property type="component" value="Unassembled WGS sequence"/>
</dbReference>
<evidence type="ECO:0000313" key="2">
    <source>
        <dbReference type="Proteomes" id="UP000324255"/>
    </source>
</evidence>
<keyword evidence="2" id="KW-1185">Reference proteome</keyword>
<protein>
    <submittedName>
        <fullName evidence="1">Peptidase</fullName>
    </submittedName>
</protein>